<protein>
    <recommendedName>
        <fullName evidence="3">DUF3576 domain-containing protein</fullName>
    </recommendedName>
</protein>
<dbReference type="Pfam" id="PF12100">
    <property type="entry name" value="DUF3576"/>
    <property type="match status" value="1"/>
</dbReference>
<proteinExistence type="predicted"/>
<organism evidence="1 2">
    <name type="scientific">Phaeobacter italicus</name>
    <dbReference type="NCBI Taxonomy" id="481446"/>
    <lineage>
        <taxon>Bacteria</taxon>
        <taxon>Pseudomonadati</taxon>
        <taxon>Pseudomonadota</taxon>
        <taxon>Alphaproteobacteria</taxon>
        <taxon>Rhodobacterales</taxon>
        <taxon>Roseobacteraceae</taxon>
        <taxon>Phaeobacter</taxon>
    </lineage>
</organism>
<evidence type="ECO:0000313" key="2">
    <source>
        <dbReference type="Proteomes" id="UP000043764"/>
    </source>
</evidence>
<evidence type="ECO:0008006" key="3">
    <source>
        <dbReference type="Google" id="ProtNLM"/>
    </source>
</evidence>
<dbReference type="EMBL" id="CVRL01000041">
    <property type="protein sequence ID" value="CRL12533.1"/>
    <property type="molecule type" value="Genomic_DNA"/>
</dbReference>
<keyword evidence="2" id="KW-1185">Reference proteome</keyword>
<dbReference type="Proteomes" id="UP000043764">
    <property type="component" value="Unassembled WGS sequence"/>
</dbReference>
<gene>
    <name evidence="1" type="ORF">NIT7321_03411</name>
</gene>
<dbReference type="AlphaFoldDB" id="A0A0H5D750"/>
<reference evidence="2" key="1">
    <citation type="submission" date="2015-05" db="EMBL/GenBank/DDBJ databases">
        <authorList>
            <person name="Rodrigo-Torres Lidia"/>
            <person name="Arahal R.David."/>
        </authorList>
    </citation>
    <scope>NUCLEOTIDE SEQUENCE [LARGE SCALE GENOMIC DNA]</scope>
    <source>
        <strain evidence="2">CECT 7321</strain>
    </source>
</reference>
<sequence>MTKMRDRQGQMRALVNITLIVGLCAVSACGGGFRGSKSAPRSERIASAEAARAAADQRREDRIAQNDRYDDGFSGVERETIWDAFKPTKAEQIVQVNRYLWTATLDVLDFLPLQTVEPYTGVIVTGYGTPPGGGRAYRATVHIKDPALDARSLNVSLQTRNGPVSASTARAIEDAILSRARQLRIADRKL</sequence>
<dbReference type="STRING" id="481446.NIT7645_03341"/>
<dbReference type="PROSITE" id="PS51257">
    <property type="entry name" value="PROKAR_LIPOPROTEIN"/>
    <property type="match status" value="1"/>
</dbReference>
<accession>A0A0H5D750</accession>
<evidence type="ECO:0000313" key="1">
    <source>
        <dbReference type="EMBL" id="CRL12533.1"/>
    </source>
</evidence>
<name>A0A0H5D750_9RHOB</name>
<dbReference type="InterPro" id="IPR021959">
    <property type="entry name" value="DUF3576"/>
</dbReference>